<protein>
    <submittedName>
        <fullName evidence="1">Uncharacterized protein</fullName>
    </submittedName>
</protein>
<gene>
    <name evidence="1" type="ORF">Patl1_26399</name>
</gene>
<keyword evidence="2" id="KW-1185">Reference proteome</keyword>
<organism evidence="1 2">
    <name type="scientific">Pistacia atlantica</name>
    <dbReference type="NCBI Taxonomy" id="434234"/>
    <lineage>
        <taxon>Eukaryota</taxon>
        <taxon>Viridiplantae</taxon>
        <taxon>Streptophyta</taxon>
        <taxon>Embryophyta</taxon>
        <taxon>Tracheophyta</taxon>
        <taxon>Spermatophyta</taxon>
        <taxon>Magnoliopsida</taxon>
        <taxon>eudicotyledons</taxon>
        <taxon>Gunneridae</taxon>
        <taxon>Pentapetalae</taxon>
        <taxon>rosids</taxon>
        <taxon>malvids</taxon>
        <taxon>Sapindales</taxon>
        <taxon>Anacardiaceae</taxon>
        <taxon>Pistacia</taxon>
    </lineage>
</organism>
<comment type="caution">
    <text evidence="1">The sequence shown here is derived from an EMBL/GenBank/DDBJ whole genome shotgun (WGS) entry which is preliminary data.</text>
</comment>
<sequence length="34" mass="4189">MTMLFDTREMVMELRHGCPCMKIIWKLFNKMQIL</sequence>
<evidence type="ECO:0000313" key="2">
    <source>
        <dbReference type="Proteomes" id="UP001164250"/>
    </source>
</evidence>
<reference evidence="2" key="1">
    <citation type="journal article" date="2023" name="G3 (Bethesda)">
        <title>Genome assembly and association tests identify interacting loci associated with vigor, precocity, and sex in interspecific pistachio rootstocks.</title>
        <authorList>
            <person name="Palmer W."/>
            <person name="Jacygrad E."/>
            <person name="Sagayaradj S."/>
            <person name="Cavanaugh K."/>
            <person name="Han R."/>
            <person name="Bertier L."/>
            <person name="Beede B."/>
            <person name="Kafkas S."/>
            <person name="Golino D."/>
            <person name="Preece J."/>
            <person name="Michelmore R."/>
        </authorList>
    </citation>
    <scope>NUCLEOTIDE SEQUENCE [LARGE SCALE GENOMIC DNA]</scope>
</reference>
<proteinExistence type="predicted"/>
<evidence type="ECO:0000313" key="1">
    <source>
        <dbReference type="EMBL" id="KAJ0093496.1"/>
    </source>
</evidence>
<dbReference type="EMBL" id="CM047903">
    <property type="protein sequence ID" value="KAJ0093496.1"/>
    <property type="molecule type" value="Genomic_DNA"/>
</dbReference>
<accession>A0ACC1B3Q1</accession>
<dbReference type="Proteomes" id="UP001164250">
    <property type="component" value="Chromosome 7"/>
</dbReference>
<name>A0ACC1B3Q1_9ROSI</name>